<evidence type="ECO:0000256" key="1">
    <source>
        <dbReference type="SAM" id="Phobius"/>
    </source>
</evidence>
<comment type="caution">
    <text evidence="2">The sequence shown here is derived from an EMBL/GenBank/DDBJ whole genome shotgun (WGS) entry which is preliminary data.</text>
</comment>
<protein>
    <submittedName>
        <fullName evidence="2">Uncharacterized protein</fullName>
    </submittedName>
</protein>
<reference evidence="2" key="1">
    <citation type="submission" date="2016-03" db="EMBL/GenBank/DDBJ databases">
        <title>Microsymbionts genomes from the relict species Vavilovia formosa.</title>
        <authorList>
            <person name="Chirak E."/>
            <person name="Kimeklis A."/>
            <person name="Kopat V."/>
            <person name="Andronov E."/>
        </authorList>
    </citation>
    <scope>NUCLEOTIDE SEQUENCE [LARGE SCALE GENOMIC DNA]</scope>
    <source>
        <strain evidence="2">Vaf12</strain>
    </source>
</reference>
<organism evidence="2">
    <name type="scientific">Rhizobium leguminosarum</name>
    <dbReference type="NCBI Taxonomy" id="384"/>
    <lineage>
        <taxon>Bacteria</taxon>
        <taxon>Pseudomonadati</taxon>
        <taxon>Pseudomonadota</taxon>
        <taxon>Alphaproteobacteria</taxon>
        <taxon>Hyphomicrobiales</taxon>
        <taxon>Rhizobiaceae</taxon>
        <taxon>Rhizobium/Agrobacterium group</taxon>
        <taxon>Rhizobium</taxon>
    </lineage>
</organism>
<dbReference type="AlphaFoldDB" id="A0A154IDB5"/>
<feature type="transmembrane region" description="Helical" evidence="1">
    <location>
        <begin position="12"/>
        <end position="29"/>
    </location>
</feature>
<keyword evidence="1" id="KW-0812">Transmembrane</keyword>
<sequence>MADLWKDLVPIGLGAVGAVLGVMNTWNTVSQRRMRVRVTPAFLFQPDGTPFGFSIEAINLSAFPLTLCEVGFRTAIKRRMVVTEYRTSDGRALPCRLEPREAISFMFGPGDFQPPSGHRIGAAYIRTACGRTIAGDSPARKQFSTMMAAAIGKGR</sequence>
<keyword evidence="1" id="KW-0472">Membrane</keyword>
<dbReference type="EMBL" id="LVYU01000113">
    <property type="protein sequence ID" value="KZA98584.1"/>
    <property type="molecule type" value="Genomic_DNA"/>
</dbReference>
<name>A0A154IDB5_RHILE</name>
<dbReference type="RefSeq" id="WP_062943696.1">
    <property type="nucleotide sequence ID" value="NZ_CP171845.1"/>
</dbReference>
<proteinExistence type="predicted"/>
<keyword evidence="1" id="KW-1133">Transmembrane helix</keyword>
<accession>A0A154IDB5</accession>
<evidence type="ECO:0000313" key="2">
    <source>
        <dbReference type="EMBL" id="KZA98584.1"/>
    </source>
</evidence>
<gene>
    <name evidence="2" type="ORF">A4A59_26565</name>
</gene>